<keyword evidence="8" id="KW-0902">Two-component regulatory system</keyword>
<evidence type="ECO:0000259" key="11">
    <source>
        <dbReference type="Pfam" id="PF02518"/>
    </source>
</evidence>
<evidence type="ECO:0000256" key="9">
    <source>
        <dbReference type="SAM" id="MobiDB-lite"/>
    </source>
</evidence>
<dbReference type="EC" id="2.7.13.3" evidence="2"/>
<keyword evidence="6 13" id="KW-0418">Kinase</keyword>
<dbReference type="KEGG" id="slf:JEQ17_02670"/>
<dbReference type="Gene3D" id="1.20.5.1930">
    <property type="match status" value="1"/>
</dbReference>
<dbReference type="AlphaFoldDB" id="A0A7T7KU06"/>
<evidence type="ECO:0000256" key="5">
    <source>
        <dbReference type="ARBA" id="ARBA00022741"/>
    </source>
</evidence>
<organism evidence="13 14">
    <name type="scientific">Streptomyces liliifuscus</name>
    <dbReference type="NCBI Taxonomy" id="2797636"/>
    <lineage>
        <taxon>Bacteria</taxon>
        <taxon>Bacillati</taxon>
        <taxon>Actinomycetota</taxon>
        <taxon>Actinomycetes</taxon>
        <taxon>Kitasatosporales</taxon>
        <taxon>Streptomycetaceae</taxon>
        <taxon>Streptomyces</taxon>
    </lineage>
</organism>
<gene>
    <name evidence="13" type="ORF">JEQ17_02670</name>
</gene>
<dbReference type="GO" id="GO:0046983">
    <property type="term" value="F:protein dimerization activity"/>
    <property type="evidence" value="ECO:0007669"/>
    <property type="project" value="InterPro"/>
</dbReference>
<name>A0A7T7KU06_9ACTN</name>
<evidence type="ECO:0000256" key="7">
    <source>
        <dbReference type="ARBA" id="ARBA00022840"/>
    </source>
</evidence>
<dbReference type="InterPro" id="IPR011712">
    <property type="entry name" value="Sig_transdc_His_kin_sub3_dim/P"/>
</dbReference>
<dbReference type="InterPro" id="IPR003594">
    <property type="entry name" value="HATPase_dom"/>
</dbReference>
<evidence type="ECO:0000256" key="2">
    <source>
        <dbReference type="ARBA" id="ARBA00012438"/>
    </source>
</evidence>
<evidence type="ECO:0000256" key="4">
    <source>
        <dbReference type="ARBA" id="ARBA00022679"/>
    </source>
</evidence>
<reference evidence="13 14" key="1">
    <citation type="submission" date="2020-12" db="EMBL/GenBank/DDBJ databases">
        <title>A novel species.</title>
        <authorList>
            <person name="Li K."/>
        </authorList>
    </citation>
    <scope>NUCLEOTIDE SEQUENCE [LARGE SCALE GENOMIC DNA]</scope>
    <source>
        <strain evidence="13 14">ZYC-3</strain>
    </source>
</reference>
<feature type="transmembrane region" description="Helical" evidence="10">
    <location>
        <begin position="168"/>
        <end position="188"/>
    </location>
</feature>
<evidence type="ECO:0000313" key="13">
    <source>
        <dbReference type="EMBL" id="QQM38481.1"/>
    </source>
</evidence>
<keyword evidence="14" id="KW-1185">Reference proteome</keyword>
<keyword evidence="10" id="KW-0812">Transmembrane</keyword>
<dbReference type="InterPro" id="IPR036890">
    <property type="entry name" value="HATPase_C_sf"/>
</dbReference>
<keyword evidence="5" id="KW-0547">Nucleotide-binding</keyword>
<dbReference type="SUPFAM" id="SSF55874">
    <property type="entry name" value="ATPase domain of HSP90 chaperone/DNA topoisomerase II/histidine kinase"/>
    <property type="match status" value="1"/>
</dbReference>
<feature type="transmembrane region" description="Helical" evidence="10">
    <location>
        <begin position="90"/>
        <end position="110"/>
    </location>
</feature>
<dbReference type="Gene3D" id="3.30.565.10">
    <property type="entry name" value="Histidine kinase-like ATPase, C-terminal domain"/>
    <property type="match status" value="1"/>
</dbReference>
<sequence>MCLDSRRPTALRTSAERPLSAGPFATGSAVRPIPCPRPLRTLGEVNLKPPVDDPAAPRARRQSCLRAVGITVLVLLALTDLVITANDGGALRPLLVVLPLGLAAVLWPAARQPAWLTPQLRTAVPAGVSLVITAVAAPTGRLEEFGPGESAILLCLLLVAVRGCPPRWVVACSVLDGVAVVVLPLRMIRSSLGDSGTAGMTGAVLVLVLLVAIMAGLGGYLRVLDHRRGVAVTETRRSERLAMAADLHDFVAHHVTGILVQTQMARMMAVTEPENLDPVLAGIQNAATEALSSMRRTVGILREGPQDLAAPEPVDRHPAADLSSLVDLVEGFGGFVGPKAVLLRDPSVPADLPHEVQAAAHRVVQEALTNVRRHAADAAEVTVGLTYEDGMLRVLVRDDGRGGTQMPHAARGGGFGIVGLTERVTALGGVLHTGPRPDVGWEVMALLPTVATSTRRLAL</sequence>
<accession>A0A7T7KU06</accession>
<protein>
    <recommendedName>
        <fullName evidence="2">histidine kinase</fullName>
        <ecNumber evidence="2">2.7.13.3</ecNumber>
    </recommendedName>
</protein>
<dbReference type="GO" id="GO:0016020">
    <property type="term" value="C:membrane"/>
    <property type="evidence" value="ECO:0007669"/>
    <property type="project" value="InterPro"/>
</dbReference>
<feature type="region of interest" description="Disordered" evidence="9">
    <location>
        <begin position="1"/>
        <end position="22"/>
    </location>
</feature>
<feature type="domain" description="Signal transduction histidine kinase subgroup 3 dimerisation and phosphoacceptor" evidence="12">
    <location>
        <begin position="239"/>
        <end position="304"/>
    </location>
</feature>
<keyword evidence="4" id="KW-0808">Transferase</keyword>
<dbReference type="Pfam" id="PF02518">
    <property type="entry name" value="HATPase_c"/>
    <property type="match status" value="1"/>
</dbReference>
<evidence type="ECO:0000256" key="3">
    <source>
        <dbReference type="ARBA" id="ARBA00022553"/>
    </source>
</evidence>
<keyword evidence="7" id="KW-0067">ATP-binding</keyword>
<dbReference type="PANTHER" id="PTHR24421:SF10">
    <property type="entry name" value="NITRATE_NITRITE SENSOR PROTEIN NARQ"/>
    <property type="match status" value="1"/>
</dbReference>
<dbReference type="Pfam" id="PF07730">
    <property type="entry name" value="HisKA_3"/>
    <property type="match status" value="1"/>
</dbReference>
<dbReference type="GO" id="GO:0000155">
    <property type="term" value="F:phosphorelay sensor kinase activity"/>
    <property type="evidence" value="ECO:0007669"/>
    <property type="project" value="InterPro"/>
</dbReference>
<dbReference type="CDD" id="cd16917">
    <property type="entry name" value="HATPase_UhpB-NarQ-NarX-like"/>
    <property type="match status" value="1"/>
</dbReference>
<dbReference type="Proteomes" id="UP000595636">
    <property type="component" value="Chromosome"/>
</dbReference>
<dbReference type="GO" id="GO:0005524">
    <property type="term" value="F:ATP binding"/>
    <property type="evidence" value="ECO:0007669"/>
    <property type="project" value="UniProtKB-KW"/>
</dbReference>
<evidence type="ECO:0000256" key="10">
    <source>
        <dbReference type="SAM" id="Phobius"/>
    </source>
</evidence>
<keyword evidence="3" id="KW-0597">Phosphoprotein</keyword>
<evidence type="ECO:0000259" key="12">
    <source>
        <dbReference type="Pfam" id="PF07730"/>
    </source>
</evidence>
<evidence type="ECO:0000313" key="14">
    <source>
        <dbReference type="Proteomes" id="UP000595636"/>
    </source>
</evidence>
<evidence type="ECO:0000256" key="8">
    <source>
        <dbReference type="ARBA" id="ARBA00023012"/>
    </source>
</evidence>
<evidence type="ECO:0000256" key="6">
    <source>
        <dbReference type="ARBA" id="ARBA00022777"/>
    </source>
</evidence>
<feature type="transmembrane region" description="Helical" evidence="10">
    <location>
        <begin position="200"/>
        <end position="221"/>
    </location>
</feature>
<keyword evidence="10" id="KW-1133">Transmembrane helix</keyword>
<comment type="catalytic activity">
    <reaction evidence="1">
        <text>ATP + protein L-histidine = ADP + protein N-phospho-L-histidine.</text>
        <dbReference type="EC" id="2.7.13.3"/>
    </reaction>
</comment>
<dbReference type="InterPro" id="IPR050482">
    <property type="entry name" value="Sensor_HK_TwoCompSys"/>
</dbReference>
<keyword evidence="10" id="KW-0472">Membrane</keyword>
<feature type="transmembrane region" description="Helical" evidence="10">
    <location>
        <begin position="64"/>
        <end position="84"/>
    </location>
</feature>
<dbReference type="EMBL" id="CP066831">
    <property type="protein sequence ID" value="QQM38481.1"/>
    <property type="molecule type" value="Genomic_DNA"/>
</dbReference>
<feature type="domain" description="Histidine kinase/HSP90-like ATPase" evidence="11">
    <location>
        <begin position="357"/>
        <end position="448"/>
    </location>
</feature>
<dbReference type="PANTHER" id="PTHR24421">
    <property type="entry name" value="NITRATE/NITRITE SENSOR PROTEIN NARX-RELATED"/>
    <property type="match status" value="1"/>
</dbReference>
<proteinExistence type="predicted"/>
<evidence type="ECO:0000256" key="1">
    <source>
        <dbReference type="ARBA" id="ARBA00000085"/>
    </source>
</evidence>